<accession>A0ABW3UA59</accession>
<feature type="region of interest" description="Disordered" evidence="4">
    <location>
        <begin position="378"/>
        <end position="402"/>
    </location>
</feature>
<feature type="domain" description="Multidrug resistance protein MdtA-like alpha-helical hairpin" evidence="6">
    <location>
        <begin position="102"/>
        <end position="170"/>
    </location>
</feature>
<feature type="coiled-coil region" evidence="3">
    <location>
        <begin position="95"/>
        <end position="167"/>
    </location>
</feature>
<organism evidence="10 11">
    <name type="scientific">Microbulbifer celer</name>
    <dbReference type="NCBI Taxonomy" id="435905"/>
    <lineage>
        <taxon>Bacteria</taxon>
        <taxon>Pseudomonadati</taxon>
        <taxon>Pseudomonadota</taxon>
        <taxon>Gammaproteobacteria</taxon>
        <taxon>Cellvibrionales</taxon>
        <taxon>Microbulbiferaceae</taxon>
        <taxon>Microbulbifer</taxon>
    </lineage>
</organism>
<dbReference type="PANTHER" id="PTHR30158:SF3">
    <property type="entry name" value="MULTIDRUG EFFLUX PUMP SUBUNIT ACRA-RELATED"/>
    <property type="match status" value="1"/>
</dbReference>
<dbReference type="PANTHER" id="PTHR30158">
    <property type="entry name" value="ACRA/E-RELATED COMPONENT OF DRUG EFFLUX TRANSPORTER"/>
    <property type="match status" value="1"/>
</dbReference>
<evidence type="ECO:0000259" key="8">
    <source>
        <dbReference type="Pfam" id="PF25944"/>
    </source>
</evidence>
<gene>
    <name evidence="10" type="ORF">ACFQ2X_08705</name>
</gene>
<proteinExistence type="inferred from homology"/>
<feature type="chain" id="PRO_5046833228" evidence="5">
    <location>
        <begin position="23"/>
        <end position="402"/>
    </location>
</feature>
<dbReference type="Pfam" id="PF25876">
    <property type="entry name" value="HH_MFP_RND"/>
    <property type="match status" value="1"/>
</dbReference>
<sequence length="402" mass="42520">MLHKKRSLIAGSLLFTAALLTACGEKQQQMQGGVPEVTAVTLETQAVTLTRELPGRTNPFKVAEVRPQVNGLVKEQLFAEGGLVESGQALYQLDDRRYQADYDSAKAALARAEAQLKVARLNANRSAELVKTGAVSKQENDTATASLQQAEADVAAAKASLQGARVQLEFARISSPISGRIGISAVTQGALVTANQSAALATVQQLDPIYVDLTQSVNELLSLRKALESGVVEDTENFPVSILLEDGSKYPHDGKLEFSEVSVDPSTGSVRLRVVVPNPDHLLLPGMYVRAKIGRGVRDRAVLVPQQGISRDPKGNTTAMVVDEDGKVAVRPVKVGQTVGDKWLVESGLNAGDRVIVEGLQKIRPGVQVKVVDGNAPANPAAAASPAATDTAQQQTTDAKKG</sequence>
<keyword evidence="11" id="KW-1185">Reference proteome</keyword>
<evidence type="ECO:0000259" key="6">
    <source>
        <dbReference type="Pfam" id="PF25876"/>
    </source>
</evidence>
<feature type="signal peptide" evidence="5">
    <location>
        <begin position="1"/>
        <end position="22"/>
    </location>
</feature>
<evidence type="ECO:0000256" key="3">
    <source>
        <dbReference type="SAM" id="Coils"/>
    </source>
</evidence>
<dbReference type="InterPro" id="IPR058624">
    <property type="entry name" value="MdtA-like_HH"/>
</dbReference>
<dbReference type="RefSeq" id="WP_230438775.1">
    <property type="nucleotide sequence ID" value="NZ_CP087715.1"/>
</dbReference>
<evidence type="ECO:0000256" key="1">
    <source>
        <dbReference type="ARBA" id="ARBA00004519"/>
    </source>
</evidence>
<comment type="subcellular location">
    <subcellularLocation>
        <location evidence="1">Cell inner membrane</location>
        <topology evidence="1">Lipid-anchor</topology>
    </subcellularLocation>
</comment>
<dbReference type="Pfam" id="PF25944">
    <property type="entry name" value="Beta-barrel_RND"/>
    <property type="match status" value="1"/>
</dbReference>
<dbReference type="InterPro" id="IPR058627">
    <property type="entry name" value="MdtA-like_C"/>
</dbReference>
<evidence type="ECO:0000259" key="7">
    <source>
        <dbReference type="Pfam" id="PF25917"/>
    </source>
</evidence>
<dbReference type="Pfam" id="PF25917">
    <property type="entry name" value="BSH_RND"/>
    <property type="match status" value="1"/>
</dbReference>
<evidence type="ECO:0000313" key="10">
    <source>
        <dbReference type="EMBL" id="MFD1216675.1"/>
    </source>
</evidence>
<evidence type="ECO:0000256" key="5">
    <source>
        <dbReference type="SAM" id="SignalP"/>
    </source>
</evidence>
<evidence type="ECO:0000256" key="2">
    <source>
        <dbReference type="ARBA" id="ARBA00009477"/>
    </source>
</evidence>
<feature type="domain" description="Multidrug resistance protein MdtA-like C-terminal permuted SH3" evidence="9">
    <location>
        <begin position="301"/>
        <end position="362"/>
    </location>
</feature>
<evidence type="ECO:0000256" key="4">
    <source>
        <dbReference type="SAM" id="MobiDB-lite"/>
    </source>
</evidence>
<dbReference type="PROSITE" id="PS51257">
    <property type="entry name" value="PROKAR_LIPOPROTEIN"/>
    <property type="match status" value="1"/>
</dbReference>
<dbReference type="Proteomes" id="UP001597264">
    <property type="component" value="Unassembled WGS sequence"/>
</dbReference>
<dbReference type="InterPro" id="IPR058626">
    <property type="entry name" value="MdtA-like_b-barrel"/>
</dbReference>
<protein>
    <submittedName>
        <fullName evidence="10">Efflux RND transporter periplasmic adaptor subunit</fullName>
    </submittedName>
</protein>
<dbReference type="Pfam" id="PF25967">
    <property type="entry name" value="RND-MFP_C"/>
    <property type="match status" value="1"/>
</dbReference>
<evidence type="ECO:0000259" key="9">
    <source>
        <dbReference type="Pfam" id="PF25967"/>
    </source>
</evidence>
<feature type="domain" description="Multidrug resistance protein MdtA-like barrel-sandwich hybrid" evidence="7">
    <location>
        <begin position="62"/>
        <end position="204"/>
    </location>
</feature>
<reference evidence="11" key="1">
    <citation type="journal article" date="2019" name="Int. J. Syst. Evol. Microbiol.">
        <title>The Global Catalogue of Microorganisms (GCM) 10K type strain sequencing project: providing services to taxonomists for standard genome sequencing and annotation.</title>
        <authorList>
            <consortium name="The Broad Institute Genomics Platform"/>
            <consortium name="The Broad Institute Genome Sequencing Center for Infectious Disease"/>
            <person name="Wu L."/>
            <person name="Ma J."/>
        </authorList>
    </citation>
    <scope>NUCLEOTIDE SEQUENCE [LARGE SCALE GENOMIC DNA]</scope>
    <source>
        <strain evidence="11">CCUG 54356</strain>
    </source>
</reference>
<dbReference type="Gene3D" id="2.40.420.20">
    <property type="match status" value="1"/>
</dbReference>
<dbReference type="Gene3D" id="2.40.50.100">
    <property type="match status" value="1"/>
</dbReference>
<dbReference type="Gene3D" id="2.40.30.170">
    <property type="match status" value="1"/>
</dbReference>
<dbReference type="InterPro" id="IPR006143">
    <property type="entry name" value="RND_pump_MFP"/>
</dbReference>
<keyword evidence="3" id="KW-0175">Coiled coil</keyword>
<keyword evidence="5" id="KW-0732">Signal</keyword>
<evidence type="ECO:0000313" key="11">
    <source>
        <dbReference type="Proteomes" id="UP001597264"/>
    </source>
</evidence>
<comment type="similarity">
    <text evidence="2">Belongs to the membrane fusion protein (MFP) (TC 8.A.1) family.</text>
</comment>
<dbReference type="EMBL" id="JBHTLR010000007">
    <property type="protein sequence ID" value="MFD1216675.1"/>
    <property type="molecule type" value="Genomic_DNA"/>
</dbReference>
<feature type="domain" description="Multidrug resistance protein MdtA-like beta-barrel" evidence="8">
    <location>
        <begin position="208"/>
        <end position="294"/>
    </location>
</feature>
<name>A0ABW3UA59_9GAMM</name>
<dbReference type="Gene3D" id="1.10.287.470">
    <property type="entry name" value="Helix hairpin bin"/>
    <property type="match status" value="1"/>
</dbReference>
<dbReference type="SUPFAM" id="SSF111369">
    <property type="entry name" value="HlyD-like secretion proteins"/>
    <property type="match status" value="1"/>
</dbReference>
<comment type="caution">
    <text evidence="10">The sequence shown here is derived from an EMBL/GenBank/DDBJ whole genome shotgun (WGS) entry which is preliminary data.</text>
</comment>
<dbReference type="NCBIfam" id="TIGR01730">
    <property type="entry name" value="RND_mfp"/>
    <property type="match status" value="1"/>
</dbReference>
<dbReference type="InterPro" id="IPR058625">
    <property type="entry name" value="MdtA-like_BSH"/>
</dbReference>